<reference evidence="2 3" key="1">
    <citation type="submission" date="2018-04" db="EMBL/GenBank/DDBJ databases">
        <authorList>
            <person name="Vogel A."/>
        </authorList>
    </citation>
    <scope>NUCLEOTIDE SEQUENCE [LARGE SCALE GENOMIC DNA]</scope>
</reference>
<feature type="compositionally biased region" description="Basic residues" evidence="1">
    <location>
        <begin position="86"/>
        <end position="98"/>
    </location>
</feature>
<dbReference type="Proteomes" id="UP000595140">
    <property type="component" value="Unassembled WGS sequence"/>
</dbReference>
<feature type="region of interest" description="Disordered" evidence="1">
    <location>
        <begin position="1"/>
        <end position="30"/>
    </location>
</feature>
<keyword evidence="3" id="KW-1185">Reference proteome</keyword>
<accession>A0A484MMX6</accession>
<name>A0A484MMX6_9ASTE</name>
<protein>
    <submittedName>
        <fullName evidence="2">Uncharacterized protein</fullName>
    </submittedName>
</protein>
<feature type="compositionally biased region" description="Polar residues" evidence="1">
    <location>
        <begin position="68"/>
        <end position="85"/>
    </location>
</feature>
<feature type="region of interest" description="Disordered" evidence="1">
    <location>
        <begin position="142"/>
        <end position="192"/>
    </location>
</feature>
<proteinExistence type="predicted"/>
<feature type="compositionally biased region" description="Polar residues" evidence="1">
    <location>
        <begin position="142"/>
        <end position="155"/>
    </location>
</feature>
<feature type="compositionally biased region" description="Polar residues" evidence="1">
    <location>
        <begin position="1"/>
        <end position="13"/>
    </location>
</feature>
<evidence type="ECO:0000256" key="1">
    <source>
        <dbReference type="SAM" id="MobiDB-lite"/>
    </source>
</evidence>
<evidence type="ECO:0000313" key="2">
    <source>
        <dbReference type="EMBL" id="VFQ90212.1"/>
    </source>
</evidence>
<dbReference type="AlphaFoldDB" id="A0A484MMX6"/>
<organism evidence="2 3">
    <name type="scientific">Cuscuta campestris</name>
    <dbReference type="NCBI Taxonomy" id="132261"/>
    <lineage>
        <taxon>Eukaryota</taxon>
        <taxon>Viridiplantae</taxon>
        <taxon>Streptophyta</taxon>
        <taxon>Embryophyta</taxon>
        <taxon>Tracheophyta</taxon>
        <taxon>Spermatophyta</taxon>
        <taxon>Magnoliopsida</taxon>
        <taxon>eudicotyledons</taxon>
        <taxon>Gunneridae</taxon>
        <taxon>Pentapetalae</taxon>
        <taxon>asterids</taxon>
        <taxon>lamiids</taxon>
        <taxon>Solanales</taxon>
        <taxon>Convolvulaceae</taxon>
        <taxon>Cuscuteae</taxon>
        <taxon>Cuscuta</taxon>
        <taxon>Cuscuta subgen. Grammica</taxon>
        <taxon>Cuscuta sect. Cleistogrammica</taxon>
    </lineage>
</organism>
<dbReference type="EMBL" id="OOIL02004034">
    <property type="protein sequence ID" value="VFQ90212.1"/>
    <property type="molecule type" value="Genomic_DNA"/>
</dbReference>
<evidence type="ECO:0000313" key="3">
    <source>
        <dbReference type="Proteomes" id="UP000595140"/>
    </source>
</evidence>
<sequence length="228" mass="24399">MVQTRSNIPTTSHVVREENVPGNGNGKGEITSAPDTVQVLFGLGVTAEQLQGAVAALSAMGGSRPGTGATQAPHSPNTEHAATSQHKGKKIWRSRRRPGKAPVIEEVLVEDVPGRDDDESSECRVSAFKRLGARRFECQLSTGSTADQKAAQVTSADRYPRAGGGMPRSQQPRTHARRGLSAAKVDATSGLSVARVQREPRKVRILALGSVLRKRVDERRPYPDVLPG</sequence>
<feature type="region of interest" description="Disordered" evidence="1">
    <location>
        <begin position="61"/>
        <end position="98"/>
    </location>
</feature>
<gene>
    <name evidence="2" type="ORF">CCAM_LOCUS31988</name>
</gene>